<evidence type="ECO:0000313" key="4">
    <source>
        <dbReference type="EMBL" id="QJI01465.1"/>
    </source>
</evidence>
<accession>A0A6H1ZSD1</accession>
<evidence type="ECO:0000313" key="2">
    <source>
        <dbReference type="EMBL" id="QJA72570.1"/>
    </source>
</evidence>
<dbReference type="AlphaFoldDB" id="A0A6H1ZSD1"/>
<evidence type="ECO:0000313" key="3">
    <source>
        <dbReference type="EMBL" id="QJA86438.1"/>
    </source>
</evidence>
<dbReference type="EMBL" id="MT144191">
    <property type="protein sequence ID" value="QJA50372.1"/>
    <property type="molecule type" value="Genomic_DNA"/>
</dbReference>
<gene>
    <name evidence="2" type="ORF">MM415A02719_0005</name>
    <name evidence="3" type="ORF">MM415B02082_0016</name>
    <name evidence="1" type="ORF">TM448A01721_0009</name>
    <name evidence="4" type="ORF">TM448B02568_0016</name>
</gene>
<proteinExistence type="predicted"/>
<dbReference type="EMBL" id="MT144925">
    <property type="protein sequence ID" value="QJI01465.1"/>
    <property type="molecule type" value="Genomic_DNA"/>
</dbReference>
<dbReference type="EMBL" id="MT141962">
    <property type="protein sequence ID" value="QJA72570.1"/>
    <property type="molecule type" value="Genomic_DNA"/>
</dbReference>
<protein>
    <submittedName>
        <fullName evidence="1">Uncharacterized protein</fullName>
    </submittedName>
</protein>
<sequence>MRKIDKDGNLLIAQDSGIYLKLVSEIIPRKIFTLNNGKIIKYVKNSNVMQRPHPMIGFNYYALQMIQDFPEFRDKNIYIEYKRKHYKVDSYKILNHKEFLYFKKEGFELQCFYPIKLLEDKEIKG</sequence>
<evidence type="ECO:0000313" key="1">
    <source>
        <dbReference type="EMBL" id="QJA50372.1"/>
    </source>
</evidence>
<reference evidence="1" key="1">
    <citation type="submission" date="2020-03" db="EMBL/GenBank/DDBJ databases">
        <title>The deep terrestrial virosphere.</title>
        <authorList>
            <person name="Holmfeldt K."/>
            <person name="Nilsson E."/>
            <person name="Simone D."/>
            <person name="Lopez-Fernandez M."/>
            <person name="Wu X."/>
            <person name="de Brujin I."/>
            <person name="Lundin D."/>
            <person name="Andersson A."/>
            <person name="Bertilsson S."/>
            <person name="Dopson M."/>
        </authorList>
    </citation>
    <scope>NUCLEOTIDE SEQUENCE</scope>
    <source>
        <strain evidence="2">MM415A02719</strain>
        <strain evidence="3">MM415B02082</strain>
        <strain evidence="1">TM448A01721</strain>
        <strain evidence="4">TM448B02568</strain>
    </source>
</reference>
<dbReference type="EMBL" id="MT142634">
    <property type="protein sequence ID" value="QJA86438.1"/>
    <property type="molecule type" value="Genomic_DNA"/>
</dbReference>
<organism evidence="1">
    <name type="scientific">viral metagenome</name>
    <dbReference type="NCBI Taxonomy" id="1070528"/>
    <lineage>
        <taxon>unclassified sequences</taxon>
        <taxon>metagenomes</taxon>
        <taxon>organismal metagenomes</taxon>
    </lineage>
</organism>
<name>A0A6H1ZSD1_9ZZZZ</name>